<comment type="subunit">
    <text evidence="5">Part of the 50S ribosomal subunit; part of the 5S rRNA/L5/L18/L25 subcomplex. Contacts the 5S rRNA. Binds to the 5S rRNA independently of L5 and L18.</text>
</comment>
<sequence length="202" mass="22233">MNAQNGMYELTAERRAVFKRSSLRGLRQQGRIPAVVYGSDMDSIPVHVDSKEIGKLARKGRTETFHLKIEGMKPIQAIIKEMEQKNGAWIHVDFQQVSDNKPIRVRVPIEYLGIPAGTKKGGIIQIQESGLEIEGLPSDLPPVIEVDISHLNVGDKLLAQDVALPDPIQLVSNKDELLVSIVVPRGVDMDVDAADAVEEQPS</sequence>
<keyword evidence="2 5" id="KW-0694">RNA-binding</keyword>
<dbReference type="InterPro" id="IPR001021">
    <property type="entry name" value="Ribosomal_bL25_long"/>
</dbReference>
<dbReference type="HAMAP" id="MF_01334">
    <property type="entry name" value="Ribosomal_bL25_CTC"/>
    <property type="match status" value="1"/>
</dbReference>
<comment type="function">
    <text evidence="5">This is one of the proteins that binds to the 5S RNA in the ribosome where it forms part of the central protuberance.</text>
</comment>
<organism evidence="8 9">
    <name type="scientific">Paenibacillus apiarius</name>
    <dbReference type="NCBI Taxonomy" id="46240"/>
    <lineage>
        <taxon>Bacteria</taxon>
        <taxon>Bacillati</taxon>
        <taxon>Bacillota</taxon>
        <taxon>Bacilli</taxon>
        <taxon>Bacillales</taxon>
        <taxon>Paenibacillaceae</taxon>
        <taxon>Paenibacillus</taxon>
    </lineage>
</organism>
<dbReference type="InterPro" id="IPR011035">
    <property type="entry name" value="Ribosomal_bL25/Gln-tRNA_synth"/>
</dbReference>
<dbReference type="NCBIfam" id="TIGR00731">
    <property type="entry name" value="bL25_bact_ctc"/>
    <property type="match status" value="1"/>
</dbReference>
<evidence type="ECO:0000256" key="5">
    <source>
        <dbReference type="HAMAP-Rule" id="MF_01334"/>
    </source>
</evidence>
<evidence type="ECO:0000259" key="6">
    <source>
        <dbReference type="Pfam" id="PF01386"/>
    </source>
</evidence>
<dbReference type="RefSeq" id="WP_268601703.1">
    <property type="nucleotide sequence ID" value="NZ_JAMDLV010000024.1"/>
</dbReference>
<dbReference type="PANTHER" id="PTHR33284:SF1">
    <property type="entry name" value="RIBOSOMAL PROTEIN L25_GLN-TRNA SYNTHETASE, ANTI-CODON-BINDING DOMAIN-CONTAINING PROTEIN"/>
    <property type="match status" value="1"/>
</dbReference>
<dbReference type="Pfam" id="PF01386">
    <property type="entry name" value="Ribosomal_L25p"/>
    <property type="match status" value="1"/>
</dbReference>
<evidence type="ECO:0000313" key="9">
    <source>
        <dbReference type="Proteomes" id="UP001207626"/>
    </source>
</evidence>
<evidence type="ECO:0000256" key="1">
    <source>
        <dbReference type="ARBA" id="ARBA00022730"/>
    </source>
</evidence>
<proteinExistence type="inferred from homology"/>
<dbReference type="Proteomes" id="UP001207626">
    <property type="component" value="Unassembled WGS sequence"/>
</dbReference>
<dbReference type="SUPFAM" id="SSF50715">
    <property type="entry name" value="Ribosomal protein L25-like"/>
    <property type="match status" value="1"/>
</dbReference>
<dbReference type="EMBL" id="JAMDLW010000037">
    <property type="protein sequence ID" value="MCY9522432.1"/>
    <property type="molecule type" value="Genomic_DNA"/>
</dbReference>
<feature type="domain" description="Large ribosomal subunit protein bL25 L25" evidence="6">
    <location>
        <begin position="10"/>
        <end position="94"/>
    </location>
</feature>
<keyword evidence="4 5" id="KW-0687">Ribonucleoprotein</keyword>
<keyword evidence="1 5" id="KW-0699">rRNA-binding</keyword>
<accession>A0ABT4DYJ1</accession>
<feature type="domain" description="Large ribosomal subunit protein bL25 beta" evidence="7">
    <location>
        <begin position="103"/>
        <end position="185"/>
    </location>
</feature>
<dbReference type="InterPro" id="IPR037121">
    <property type="entry name" value="Ribosomal_bL25_C"/>
</dbReference>
<name>A0ABT4DYJ1_9BACL</name>
<evidence type="ECO:0000313" key="8">
    <source>
        <dbReference type="EMBL" id="MCY9522432.1"/>
    </source>
</evidence>
<dbReference type="Gene3D" id="2.170.120.20">
    <property type="entry name" value="Ribosomal protein L25, beta domain"/>
    <property type="match status" value="1"/>
</dbReference>
<evidence type="ECO:0000256" key="4">
    <source>
        <dbReference type="ARBA" id="ARBA00023274"/>
    </source>
</evidence>
<comment type="similarity">
    <text evidence="5">Belongs to the bacterial ribosomal protein bL25 family. CTC subfamily.</text>
</comment>
<gene>
    <name evidence="5" type="primary">rplY</name>
    <name evidence="5" type="synonym">ctc</name>
    <name evidence="8" type="ORF">M5X09_22710</name>
</gene>
<dbReference type="PANTHER" id="PTHR33284">
    <property type="entry name" value="RIBOSOMAL PROTEIN L25/GLN-TRNA SYNTHETASE, ANTI-CODON-BINDING DOMAIN-CONTAINING PROTEIN"/>
    <property type="match status" value="1"/>
</dbReference>
<dbReference type="CDD" id="cd00495">
    <property type="entry name" value="Ribosomal_L25_TL5_CTC"/>
    <property type="match status" value="1"/>
</dbReference>
<evidence type="ECO:0000259" key="7">
    <source>
        <dbReference type="Pfam" id="PF14693"/>
    </source>
</evidence>
<dbReference type="InterPro" id="IPR020056">
    <property type="entry name" value="Rbsml_bL25/Gln-tRNA_synth_N"/>
</dbReference>
<dbReference type="GO" id="GO:0005840">
    <property type="term" value="C:ribosome"/>
    <property type="evidence" value="ECO:0007669"/>
    <property type="project" value="UniProtKB-KW"/>
</dbReference>
<keyword evidence="9" id="KW-1185">Reference proteome</keyword>
<dbReference type="Pfam" id="PF14693">
    <property type="entry name" value="Ribosomal_TL5_C"/>
    <property type="match status" value="1"/>
</dbReference>
<dbReference type="Gene3D" id="2.40.240.10">
    <property type="entry name" value="Ribosomal Protein L25, Chain P"/>
    <property type="match status" value="1"/>
</dbReference>
<evidence type="ECO:0000256" key="2">
    <source>
        <dbReference type="ARBA" id="ARBA00022884"/>
    </source>
</evidence>
<dbReference type="InterPro" id="IPR020930">
    <property type="entry name" value="Ribosomal_uL5_bac-type"/>
</dbReference>
<reference evidence="8 9" key="1">
    <citation type="submission" date="2022-05" db="EMBL/GenBank/DDBJ databases">
        <title>Genome Sequencing of Bee-Associated Microbes.</title>
        <authorList>
            <person name="Dunlap C."/>
        </authorList>
    </citation>
    <scope>NUCLEOTIDE SEQUENCE [LARGE SCALE GENOMIC DNA]</scope>
    <source>
        <strain evidence="8 9">NRRL NRS-1438</strain>
    </source>
</reference>
<keyword evidence="3 5" id="KW-0689">Ribosomal protein</keyword>
<comment type="caution">
    <text evidence="8">The sequence shown here is derived from an EMBL/GenBank/DDBJ whole genome shotgun (WGS) entry which is preliminary data.</text>
</comment>
<evidence type="ECO:0000256" key="3">
    <source>
        <dbReference type="ARBA" id="ARBA00022980"/>
    </source>
</evidence>
<dbReference type="InterPro" id="IPR029751">
    <property type="entry name" value="Ribosomal_L25_dom"/>
</dbReference>
<dbReference type="InterPro" id="IPR020057">
    <property type="entry name" value="Ribosomal_bL25_b-dom"/>
</dbReference>
<protein>
    <recommendedName>
        <fullName evidence="5">Large ribosomal subunit protein bL25</fullName>
    </recommendedName>
    <alternativeName>
        <fullName evidence="5">General stress protein CTC</fullName>
    </alternativeName>
</protein>